<evidence type="ECO:0000256" key="1">
    <source>
        <dbReference type="ARBA" id="ARBA00004123"/>
    </source>
</evidence>
<keyword evidence="4" id="KW-0238">DNA-binding</keyword>
<dbReference type="GO" id="GO:0005634">
    <property type="term" value="C:nucleus"/>
    <property type="evidence" value="ECO:0007669"/>
    <property type="project" value="UniProtKB-SubCell"/>
</dbReference>
<dbReference type="InterPro" id="IPR015495">
    <property type="entry name" value="Myb_TF_plants"/>
</dbReference>
<feature type="compositionally biased region" description="Low complexity" evidence="7">
    <location>
        <begin position="197"/>
        <end position="215"/>
    </location>
</feature>
<dbReference type="PANTHER" id="PTHR47999:SF96">
    <property type="entry name" value="TRANSCRIPTION REPRESSOR MYB6-LIKE"/>
    <property type="match status" value="1"/>
</dbReference>
<dbReference type="EMBL" id="LR743600">
    <property type="protein sequence ID" value="CAA2630286.1"/>
    <property type="molecule type" value="Genomic_DNA"/>
</dbReference>
<evidence type="ECO:0000259" key="10">
    <source>
        <dbReference type="PROSITE" id="PS51294"/>
    </source>
</evidence>
<feature type="domain" description="HTH myb-type" evidence="10">
    <location>
        <begin position="16"/>
        <end position="70"/>
    </location>
</feature>
<dbReference type="Proteomes" id="UP001189122">
    <property type="component" value="Unassembled WGS sequence"/>
</dbReference>
<dbReference type="SUPFAM" id="SSF46689">
    <property type="entry name" value="Homeodomain-like"/>
    <property type="match status" value="1"/>
</dbReference>
<dbReference type="FunFam" id="1.10.10.60:FF:000001">
    <property type="entry name" value="MYB-related transcription factor"/>
    <property type="match status" value="1"/>
</dbReference>
<organism evidence="11">
    <name type="scientific">Spirodela intermedia</name>
    <name type="common">Intermediate duckweed</name>
    <dbReference type="NCBI Taxonomy" id="51605"/>
    <lineage>
        <taxon>Eukaryota</taxon>
        <taxon>Viridiplantae</taxon>
        <taxon>Streptophyta</taxon>
        <taxon>Embryophyta</taxon>
        <taxon>Tracheophyta</taxon>
        <taxon>Spermatophyta</taxon>
        <taxon>Magnoliopsida</taxon>
        <taxon>Liliopsida</taxon>
        <taxon>Araceae</taxon>
        <taxon>Lemnoideae</taxon>
        <taxon>Spirodela</taxon>
    </lineage>
</organism>
<sequence>MHEGSTEDDEGKLPPEEGVKRGAWTSQEDKLLSEYIAAHGLGRWRSLPKNAGARLNRCPKSCRLRWLNYLRPGIKRGNITEEEEELIIRLHNLLGNRWVLSWSLIAGRLPGRTDNEIKNYWNTCLRKKATGNSRRSTIHGVLPPILFIILFVTTSGIVPSSLSSAPSSSWSSSSSSSSSSSPPPPFRCFFPGLRLTGAGPNPRGSSGRRAGAAAAGRERAAESEPARRRRSDS</sequence>
<proteinExistence type="predicted"/>
<dbReference type="PROSITE" id="PS51294">
    <property type="entry name" value="HTH_MYB"/>
    <property type="match status" value="2"/>
</dbReference>
<keyword evidence="8" id="KW-0812">Transmembrane</keyword>
<feature type="domain" description="Myb-like" evidence="9">
    <location>
        <begin position="71"/>
        <end position="125"/>
    </location>
</feature>
<evidence type="ECO:0000256" key="3">
    <source>
        <dbReference type="ARBA" id="ARBA00023015"/>
    </source>
</evidence>
<protein>
    <submittedName>
        <fullName evidence="11">Uncharacterized protein</fullName>
    </submittedName>
</protein>
<evidence type="ECO:0000313" key="11">
    <source>
        <dbReference type="EMBL" id="CAA2630286.1"/>
    </source>
</evidence>
<comment type="subcellular location">
    <subcellularLocation>
        <location evidence="1">Nucleus</location>
    </subcellularLocation>
</comment>
<evidence type="ECO:0000313" key="12">
    <source>
        <dbReference type="Proteomes" id="UP001189122"/>
    </source>
</evidence>
<accession>A0A7I8JH93</accession>
<dbReference type="Gene3D" id="1.10.10.60">
    <property type="entry name" value="Homeodomain-like"/>
    <property type="match status" value="2"/>
</dbReference>
<feature type="compositionally biased region" description="Low complexity" evidence="7">
    <location>
        <begin position="166"/>
        <end position="180"/>
    </location>
</feature>
<feature type="region of interest" description="Disordered" evidence="7">
    <location>
        <begin position="1"/>
        <end position="20"/>
    </location>
</feature>
<dbReference type="InterPro" id="IPR009057">
    <property type="entry name" value="Homeodomain-like_sf"/>
</dbReference>
<feature type="transmembrane region" description="Helical" evidence="8">
    <location>
        <begin position="136"/>
        <end position="158"/>
    </location>
</feature>
<keyword evidence="3" id="KW-0805">Transcription regulation</keyword>
<dbReference type="PANTHER" id="PTHR47999">
    <property type="entry name" value="TRANSCRIPTION FACTOR MYB8-RELATED-RELATED"/>
    <property type="match status" value="1"/>
</dbReference>
<evidence type="ECO:0000259" key="9">
    <source>
        <dbReference type="PROSITE" id="PS50090"/>
    </source>
</evidence>
<dbReference type="PROSITE" id="PS50090">
    <property type="entry name" value="MYB_LIKE"/>
    <property type="match status" value="2"/>
</dbReference>
<feature type="compositionally biased region" description="Basic and acidic residues" evidence="7">
    <location>
        <begin position="216"/>
        <end position="233"/>
    </location>
</feature>
<feature type="domain" description="Myb-like" evidence="9">
    <location>
        <begin position="16"/>
        <end position="70"/>
    </location>
</feature>
<keyword evidence="5" id="KW-0804">Transcription</keyword>
<keyword evidence="6" id="KW-0539">Nucleus</keyword>
<keyword evidence="12" id="KW-1185">Reference proteome</keyword>
<name>A0A7I8JH93_SPIIN</name>
<feature type="region of interest" description="Disordered" evidence="7">
    <location>
        <begin position="166"/>
        <end position="233"/>
    </location>
</feature>
<dbReference type="CDD" id="cd00167">
    <property type="entry name" value="SANT"/>
    <property type="match status" value="2"/>
</dbReference>
<dbReference type="GO" id="GO:0003677">
    <property type="term" value="F:DNA binding"/>
    <property type="evidence" value="ECO:0007669"/>
    <property type="project" value="UniProtKB-KW"/>
</dbReference>
<dbReference type="SMART" id="SM00717">
    <property type="entry name" value="SANT"/>
    <property type="match status" value="2"/>
</dbReference>
<evidence type="ECO:0000256" key="7">
    <source>
        <dbReference type="SAM" id="MobiDB-lite"/>
    </source>
</evidence>
<dbReference type="InterPro" id="IPR017930">
    <property type="entry name" value="Myb_dom"/>
</dbReference>
<dbReference type="Pfam" id="PF00249">
    <property type="entry name" value="Myb_DNA-binding"/>
    <property type="match status" value="2"/>
</dbReference>
<dbReference type="EMBL" id="CACRZD030000013">
    <property type="protein sequence ID" value="CAA6669529.1"/>
    <property type="molecule type" value="Genomic_DNA"/>
</dbReference>
<evidence type="ECO:0000256" key="8">
    <source>
        <dbReference type="SAM" id="Phobius"/>
    </source>
</evidence>
<evidence type="ECO:0000256" key="2">
    <source>
        <dbReference type="ARBA" id="ARBA00022737"/>
    </source>
</evidence>
<dbReference type="InterPro" id="IPR001005">
    <property type="entry name" value="SANT/Myb"/>
</dbReference>
<reference evidence="11 12" key="1">
    <citation type="submission" date="2019-12" db="EMBL/GenBank/DDBJ databases">
        <authorList>
            <person name="Scholz U."/>
            <person name="Mascher M."/>
            <person name="Fiebig A."/>
        </authorList>
    </citation>
    <scope>NUCLEOTIDE SEQUENCE</scope>
</reference>
<evidence type="ECO:0000256" key="5">
    <source>
        <dbReference type="ARBA" id="ARBA00023163"/>
    </source>
</evidence>
<keyword evidence="2" id="KW-0677">Repeat</keyword>
<dbReference type="AlphaFoldDB" id="A0A7I8JH93"/>
<gene>
    <name evidence="11" type="ORF">SI7747_13015932</name>
</gene>
<evidence type="ECO:0000256" key="6">
    <source>
        <dbReference type="ARBA" id="ARBA00023242"/>
    </source>
</evidence>
<keyword evidence="8" id="KW-0472">Membrane</keyword>
<feature type="domain" description="HTH myb-type" evidence="10">
    <location>
        <begin position="71"/>
        <end position="129"/>
    </location>
</feature>
<keyword evidence="8" id="KW-1133">Transmembrane helix</keyword>
<evidence type="ECO:0000256" key="4">
    <source>
        <dbReference type="ARBA" id="ARBA00023125"/>
    </source>
</evidence>